<dbReference type="EMBL" id="JAIWYP010000012">
    <property type="protein sequence ID" value="KAH3728377.1"/>
    <property type="molecule type" value="Genomic_DNA"/>
</dbReference>
<gene>
    <name evidence="1" type="ORF">DPMN_054331</name>
</gene>
<reference evidence="1" key="2">
    <citation type="submission" date="2020-11" db="EMBL/GenBank/DDBJ databases">
        <authorList>
            <person name="McCartney M.A."/>
            <person name="Auch B."/>
            <person name="Kono T."/>
            <person name="Mallez S."/>
            <person name="Becker A."/>
            <person name="Gohl D.M."/>
            <person name="Silverstein K.A.T."/>
            <person name="Koren S."/>
            <person name="Bechman K.B."/>
            <person name="Herman A."/>
            <person name="Abrahante J.E."/>
            <person name="Garbe J."/>
        </authorList>
    </citation>
    <scope>NUCLEOTIDE SEQUENCE</scope>
    <source>
        <strain evidence="1">Duluth1</strain>
        <tissue evidence="1">Whole animal</tissue>
    </source>
</reference>
<proteinExistence type="predicted"/>
<dbReference type="Proteomes" id="UP000828390">
    <property type="component" value="Unassembled WGS sequence"/>
</dbReference>
<evidence type="ECO:0000313" key="1">
    <source>
        <dbReference type="EMBL" id="KAH3728377.1"/>
    </source>
</evidence>
<evidence type="ECO:0000313" key="2">
    <source>
        <dbReference type="Proteomes" id="UP000828390"/>
    </source>
</evidence>
<protein>
    <submittedName>
        <fullName evidence="1">Uncharacterized protein</fullName>
    </submittedName>
</protein>
<reference evidence="1" key="1">
    <citation type="journal article" date="2019" name="bioRxiv">
        <title>The Genome of the Zebra Mussel, Dreissena polymorpha: A Resource for Invasive Species Research.</title>
        <authorList>
            <person name="McCartney M.A."/>
            <person name="Auch B."/>
            <person name="Kono T."/>
            <person name="Mallez S."/>
            <person name="Zhang Y."/>
            <person name="Obille A."/>
            <person name="Becker A."/>
            <person name="Abrahante J.E."/>
            <person name="Garbe J."/>
            <person name="Badalamenti J.P."/>
            <person name="Herman A."/>
            <person name="Mangelson H."/>
            <person name="Liachko I."/>
            <person name="Sullivan S."/>
            <person name="Sone E.D."/>
            <person name="Koren S."/>
            <person name="Silverstein K.A.T."/>
            <person name="Beckman K.B."/>
            <person name="Gohl D.M."/>
        </authorList>
    </citation>
    <scope>NUCLEOTIDE SEQUENCE</scope>
    <source>
        <strain evidence="1">Duluth1</strain>
        <tissue evidence="1">Whole animal</tissue>
    </source>
</reference>
<dbReference type="AlphaFoldDB" id="A0A9D4CPP1"/>
<keyword evidence="2" id="KW-1185">Reference proteome</keyword>
<name>A0A9D4CPP1_DREPO</name>
<accession>A0A9D4CPP1</accession>
<sequence>MNVRDWIKVTGILRVHQQEMKQSARLSIHFVYMERKSMNRGIHNTQIPVQLNRQGIGMKIQMKKTITAIHR</sequence>
<comment type="caution">
    <text evidence="1">The sequence shown here is derived from an EMBL/GenBank/DDBJ whole genome shotgun (WGS) entry which is preliminary data.</text>
</comment>
<organism evidence="1 2">
    <name type="scientific">Dreissena polymorpha</name>
    <name type="common">Zebra mussel</name>
    <name type="synonym">Mytilus polymorpha</name>
    <dbReference type="NCBI Taxonomy" id="45954"/>
    <lineage>
        <taxon>Eukaryota</taxon>
        <taxon>Metazoa</taxon>
        <taxon>Spiralia</taxon>
        <taxon>Lophotrochozoa</taxon>
        <taxon>Mollusca</taxon>
        <taxon>Bivalvia</taxon>
        <taxon>Autobranchia</taxon>
        <taxon>Heteroconchia</taxon>
        <taxon>Euheterodonta</taxon>
        <taxon>Imparidentia</taxon>
        <taxon>Neoheterodontei</taxon>
        <taxon>Myida</taxon>
        <taxon>Dreissenoidea</taxon>
        <taxon>Dreissenidae</taxon>
        <taxon>Dreissena</taxon>
    </lineage>
</organism>